<sequence length="143" mass="15691">MSVFRTPASMRDRHIAGTPGAELRSPYLSTHLSIASFNTNSPSLKQIMSTSPMDDPAATPPKITVNVIVGDESSHSDSEAEEEIDYGTLVEIYTTVAGMGPMMREIQASLWGNRGQIGRSNRSEDGFARQRSRATFSARTQRR</sequence>
<proteinExistence type="predicted"/>
<dbReference type="Proteomes" id="UP000814033">
    <property type="component" value="Unassembled WGS sequence"/>
</dbReference>
<reference evidence="1" key="2">
    <citation type="journal article" date="2022" name="New Phytol.">
        <title>Evolutionary transition to the ectomycorrhizal habit in the genomes of a hyperdiverse lineage of mushroom-forming fungi.</title>
        <authorList>
            <person name="Looney B."/>
            <person name="Miyauchi S."/>
            <person name="Morin E."/>
            <person name="Drula E."/>
            <person name="Courty P.E."/>
            <person name="Kohler A."/>
            <person name="Kuo A."/>
            <person name="LaButti K."/>
            <person name="Pangilinan J."/>
            <person name="Lipzen A."/>
            <person name="Riley R."/>
            <person name="Andreopoulos W."/>
            <person name="He G."/>
            <person name="Johnson J."/>
            <person name="Nolan M."/>
            <person name="Tritt A."/>
            <person name="Barry K.W."/>
            <person name="Grigoriev I.V."/>
            <person name="Nagy L.G."/>
            <person name="Hibbett D."/>
            <person name="Henrissat B."/>
            <person name="Matheny P.B."/>
            <person name="Labbe J."/>
            <person name="Martin F.M."/>
        </authorList>
    </citation>
    <scope>NUCLEOTIDE SEQUENCE</scope>
    <source>
        <strain evidence="1">FP105234-sp</strain>
    </source>
</reference>
<reference evidence="1" key="1">
    <citation type="submission" date="2021-02" db="EMBL/GenBank/DDBJ databases">
        <authorList>
            <consortium name="DOE Joint Genome Institute"/>
            <person name="Ahrendt S."/>
            <person name="Looney B.P."/>
            <person name="Miyauchi S."/>
            <person name="Morin E."/>
            <person name="Drula E."/>
            <person name="Courty P.E."/>
            <person name="Chicoki N."/>
            <person name="Fauchery L."/>
            <person name="Kohler A."/>
            <person name="Kuo A."/>
            <person name="Labutti K."/>
            <person name="Pangilinan J."/>
            <person name="Lipzen A."/>
            <person name="Riley R."/>
            <person name="Andreopoulos W."/>
            <person name="He G."/>
            <person name="Johnson J."/>
            <person name="Barry K.W."/>
            <person name="Grigoriev I.V."/>
            <person name="Nagy L."/>
            <person name="Hibbett D."/>
            <person name="Henrissat B."/>
            <person name="Matheny P.B."/>
            <person name="Labbe J."/>
            <person name="Martin F."/>
        </authorList>
    </citation>
    <scope>NUCLEOTIDE SEQUENCE</scope>
    <source>
        <strain evidence="1">FP105234-sp</strain>
    </source>
</reference>
<organism evidence="1 2">
    <name type="scientific">Auriscalpium vulgare</name>
    <dbReference type="NCBI Taxonomy" id="40419"/>
    <lineage>
        <taxon>Eukaryota</taxon>
        <taxon>Fungi</taxon>
        <taxon>Dikarya</taxon>
        <taxon>Basidiomycota</taxon>
        <taxon>Agaricomycotina</taxon>
        <taxon>Agaricomycetes</taxon>
        <taxon>Russulales</taxon>
        <taxon>Auriscalpiaceae</taxon>
        <taxon>Auriscalpium</taxon>
    </lineage>
</organism>
<name>A0ACB8RP74_9AGAM</name>
<keyword evidence="2" id="KW-1185">Reference proteome</keyword>
<evidence type="ECO:0000313" key="2">
    <source>
        <dbReference type="Proteomes" id="UP000814033"/>
    </source>
</evidence>
<accession>A0ACB8RP74</accession>
<evidence type="ECO:0000313" key="1">
    <source>
        <dbReference type="EMBL" id="KAI0045913.1"/>
    </source>
</evidence>
<comment type="caution">
    <text evidence="1">The sequence shown here is derived from an EMBL/GenBank/DDBJ whole genome shotgun (WGS) entry which is preliminary data.</text>
</comment>
<protein>
    <submittedName>
        <fullName evidence="1">Uncharacterized protein</fullName>
    </submittedName>
</protein>
<gene>
    <name evidence="1" type="ORF">FA95DRAFT_1560698</name>
</gene>
<dbReference type="EMBL" id="MU275939">
    <property type="protein sequence ID" value="KAI0045913.1"/>
    <property type="molecule type" value="Genomic_DNA"/>
</dbReference>